<dbReference type="SUPFAM" id="SSF53649">
    <property type="entry name" value="Alkaline phosphatase-like"/>
    <property type="match status" value="1"/>
</dbReference>
<evidence type="ECO:0000313" key="5">
    <source>
        <dbReference type="Proteomes" id="UP000391834"/>
    </source>
</evidence>
<evidence type="ECO:0000259" key="3">
    <source>
        <dbReference type="Pfam" id="PF16347"/>
    </source>
</evidence>
<protein>
    <submittedName>
        <fullName evidence="4">Sulfatase</fullName>
    </submittedName>
</protein>
<dbReference type="PANTHER" id="PTHR43108">
    <property type="entry name" value="N-ACETYLGLUCOSAMINE-6-SULFATASE FAMILY MEMBER"/>
    <property type="match status" value="1"/>
</dbReference>
<dbReference type="InterPro" id="IPR032506">
    <property type="entry name" value="SGSH_C"/>
</dbReference>
<dbReference type="GO" id="GO:0016787">
    <property type="term" value="F:hydrolase activity"/>
    <property type="evidence" value="ECO:0007669"/>
    <property type="project" value="UniProtKB-KW"/>
</dbReference>
<dbReference type="InterPro" id="IPR017850">
    <property type="entry name" value="Alkaline_phosphatase_core_sf"/>
</dbReference>
<dbReference type="OrthoDB" id="9765065at2"/>
<evidence type="ECO:0000256" key="2">
    <source>
        <dbReference type="ARBA" id="ARBA00022801"/>
    </source>
</evidence>
<dbReference type="EMBL" id="BLAX01000001">
    <property type="protein sequence ID" value="GET31612.1"/>
    <property type="molecule type" value="Genomic_DNA"/>
</dbReference>
<dbReference type="PROSITE" id="PS51257">
    <property type="entry name" value="PROKAR_LIPOPROTEIN"/>
    <property type="match status" value="1"/>
</dbReference>
<evidence type="ECO:0000256" key="1">
    <source>
        <dbReference type="ARBA" id="ARBA00008779"/>
    </source>
</evidence>
<dbReference type="PROSITE" id="PS00523">
    <property type="entry name" value="SULFATASE_1"/>
    <property type="match status" value="1"/>
</dbReference>
<dbReference type="RefSeq" id="WP_025863773.1">
    <property type="nucleotide sequence ID" value="NZ_BLAX01000001.1"/>
</dbReference>
<comment type="similarity">
    <text evidence="1">Belongs to the sulfatase family.</text>
</comment>
<organism evidence="4 5">
    <name type="scientific">Prolixibacter bellariivorans</name>
    <dbReference type="NCBI Taxonomy" id="314319"/>
    <lineage>
        <taxon>Bacteria</taxon>
        <taxon>Pseudomonadati</taxon>
        <taxon>Bacteroidota</taxon>
        <taxon>Bacteroidia</taxon>
        <taxon>Marinilabiliales</taxon>
        <taxon>Prolixibacteraceae</taxon>
        <taxon>Prolixibacter</taxon>
    </lineage>
</organism>
<dbReference type="PANTHER" id="PTHR43108:SF6">
    <property type="entry name" value="N-SULPHOGLUCOSAMINE SULPHOHYDROLASE"/>
    <property type="match status" value="1"/>
</dbReference>
<dbReference type="PROSITE" id="PS00149">
    <property type="entry name" value="SULFATASE_2"/>
    <property type="match status" value="1"/>
</dbReference>
<dbReference type="Pfam" id="PF16347">
    <property type="entry name" value="SGSH_C"/>
    <property type="match status" value="1"/>
</dbReference>
<feature type="domain" description="N-sulphoglucosamine sulphohydrolase C-terminal" evidence="3">
    <location>
        <begin position="360"/>
        <end position="512"/>
    </location>
</feature>
<evidence type="ECO:0000313" key="4">
    <source>
        <dbReference type="EMBL" id="GET31612.1"/>
    </source>
</evidence>
<dbReference type="CDD" id="cd16031">
    <property type="entry name" value="G6S_like"/>
    <property type="match status" value="1"/>
</dbReference>
<name>A0A5M4AUK2_9BACT</name>
<dbReference type="InterPro" id="IPR024607">
    <property type="entry name" value="Sulfatase_CS"/>
</dbReference>
<accession>A0A5M4AUK2</accession>
<dbReference type="Gene3D" id="3.40.720.10">
    <property type="entry name" value="Alkaline Phosphatase, subunit A"/>
    <property type="match status" value="1"/>
</dbReference>
<dbReference type="Proteomes" id="UP000391834">
    <property type="component" value="Unassembled WGS sequence"/>
</dbReference>
<gene>
    <name evidence="4" type="ORF">PbJCM13498_04750</name>
</gene>
<proteinExistence type="inferred from homology"/>
<keyword evidence="2" id="KW-0378">Hydrolase</keyword>
<reference evidence="4 5" key="1">
    <citation type="submission" date="2019-10" db="EMBL/GenBank/DDBJ databases">
        <title>Prolixibacter strains distinguished by the presence of nitrate reductase genes were adept at nitrate-dependent anaerobic corrosion of metallic iron and carbon steel.</title>
        <authorList>
            <person name="Iino T."/>
            <person name="Shono N."/>
            <person name="Ito K."/>
            <person name="Nakamura R."/>
            <person name="Sueoka K."/>
            <person name="Harayama S."/>
            <person name="Ohkuma M."/>
        </authorList>
    </citation>
    <scope>NUCLEOTIDE SEQUENCE [LARGE SCALE GENOMIC DNA]</scope>
    <source>
        <strain evidence="4 5">JCM 13498</strain>
    </source>
</reference>
<dbReference type="AlphaFoldDB" id="A0A5M4AUK2"/>
<comment type="caution">
    <text evidence="4">The sequence shown here is derived from an EMBL/GenBank/DDBJ whole genome shotgun (WGS) entry which is preliminary data.</text>
</comment>
<keyword evidence="5" id="KW-1185">Reference proteome</keyword>
<sequence length="539" mass="62362">MESHRLKGKTLAAAGLGALSLFSACTQKTPEPKKPNIIFIMSDDHAYQAISAYDQKLIQTPNIDQIANQGARFDHCFVTNSLCSPSRAVILTGQYSHRTGARDNSFSMRIDSGIPTFPMLLQKVGYQTAIVGKWHLLNKPKGFNYSSILIGQGNYYNPDFITNGDTARAHGYATDITMDKALNWLSSMRDKNSPFCLMIHNKAPHRDWLPDTTDFHEFSKDLPLPATLFDDYSGRGKAAHEQMMEIDKNMHLYNDLKYNASGPIPNDAPSDLHRELNRMDSAQRATVLRFYANEDAQVDTSKMTHREFVIWKYQRYVKDYLRCIRSVDRNVGRLLDYLKQAGLLDNTLIVYTSDQGMYLGEHGWFDKRFMYKQSFRTPLLMRYPPKIKPGTLVDGMAMNLDFGPTFLDLAGIPKPDYMQGTSLVPLFSGEAPANWRKAVYYHFYEYPGWHAVKRHYGIRTQRYKLIHFYYNVNEWELYDLKNDPDEMQNVYDNPDYRQVRDSLTVQLRLLQKKYGDSDSLAEKFLEHDKPMMDRFKNVY</sequence>